<dbReference type="RefSeq" id="WP_036192306.1">
    <property type="nucleotide sequence ID" value="NZ_JMQN01000063.1"/>
</dbReference>
<protein>
    <submittedName>
        <fullName evidence="2">TcuB: works with TcuA to oxidize tricarballylate to cis-aconitate</fullName>
    </submittedName>
</protein>
<feature type="transmembrane region" description="Helical" evidence="1">
    <location>
        <begin position="294"/>
        <end position="312"/>
    </location>
</feature>
<comment type="caution">
    <text evidence="2">The sequence shown here is derived from an EMBL/GenBank/DDBJ whole genome shotgun (WGS) entry which is preliminary data.</text>
</comment>
<keyword evidence="3" id="KW-1185">Reference proteome</keyword>
<keyword evidence="1" id="KW-1133">Transmembrane helix</keyword>
<keyword evidence="1" id="KW-0812">Transmembrane</keyword>
<feature type="transmembrane region" description="Helical" evidence="1">
    <location>
        <begin position="108"/>
        <end position="128"/>
    </location>
</feature>
<name>A0A081FT03_9GAMM</name>
<dbReference type="SUPFAM" id="SSF54862">
    <property type="entry name" value="4Fe-4S ferredoxins"/>
    <property type="match status" value="1"/>
</dbReference>
<organism evidence="2 3">
    <name type="scientific">Marinobacterium lacunae</name>
    <dbReference type="NCBI Taxonomy" id="1232683"/>
    <lineage>
        <taxon>Bacteria</taxon>
        <taxon>Pseudomonadati</taxon>
        <taxon>Pseudomonadota</taxon>
        <taxon>Gammaproteobacteria</taxon>
        <taxon>Oceanospirillales</taxon>
        <taxon>Oceanospirillaceae</taxon>
        <taxon>Marinobacterium</taxon>
    </lineage>
</organism>
<dbReference type="InterPro" id="IPR012830">
    <property type="entry name" value="Citrate_utilization_prot_B"/>
</dbReference>
<reference evidence="2 3" key="1">
    <citation type="submission" date="2014-04" db="EMBL/GenBank/DDBJ databases">
        <title>Marinobacterium kochiensis sp. nov., isolated from sediment sample collected from Kochi backwaters in Kerala, India.</title>
        <authorList>
            <person name="Singh A."/>
            <person name="Pinnaka A.K."/>
        </authorList>
    </citation>
    <scope>NUCLEOTIDE SEQUENCE [LARGE SCALE GENOMIC DNA]</scope>
    <source>
        <strain evidence="2 3">AK27</strain>
    </source>
</reference>
<feature type="transmembrane region" description="Helical" evidence="1">
    <location>
        <begin position="220"/>
        <end position="242"/>
    </location>
</feature>
<keyword evidence="1" id="KW-0472">Membrane</keyword>
<feature type="transmembrane region" description="Helical" evidence="1">
    <location>
        <begin position="148"/>
        <end position="168"/>
    </location>
</feature>
<dbReference type="eggNOG" id="COG1149">
    <property type="taxonomic scope" value="Bacteria"/>
</dbReference>
<feature type="transmembrane region" description="Helical" evidence="1">
    <location>
        <begin position="248"/>
        <end position="273"/>
    </location>
</feature>
<accession>A0A081FT03</accession>
<dbReference type="OrthoDB" id="9765258at2"/>
<dbReference type="InterPro" id="IPR036197">
    <property type="entry name" value="NarG-like_sf"/>
</dbReference>
<evidence type="ECO:0000313" key="3">
    <source>
        <dbReference type="Proteomes" id="UP000028252"/>
    </source>
</evidence>
<dbReference type="STRING" id="1232683.ADIMK_4115"/>
<dbReference type="AlphaFoldDB" id="A0A081FT03"/>
<dbReference type="PATRIC" id="fig|1232683.4.peg.4046"/>
<dbReference type="EMBL" id="JMQN01000063">
    <property type="protein sequence ID" value="KEA61658.1"/>
    <property type="molecule type" value="Genomic_DNA"/>
</dbReference>
<evidence type="ECO:0000313" key="2">
    <source>
        <dbReference type="EMBL" id="KEA61658.1"/>
    </source>
</evidence>
<dbReference type="Proteomes" id="UP000028252">
    <property type="component" value="Unassembled WGS sequence"/>
</dbReference>
<sequence>MQAIELVNVDAIGEARRQIEICNACRYCESYCAVFPAVHSKRAFSDGDIQQLSNLCHNCRGCYYACQYTAPHEFGLNLPKALAEVRQESWESHTQPGGIAKLFHRSGVSLSLFVVLAAALLVWLIQIAPKSSGEGFYSLMSHNAMVMLFAPAFILPILLILLSLRGYWRTIGGESIRWRHVAGAFGSIAKMKNLSGGHGDGCNFEAEDAFSNRRRLYHQATMYGFLLCFAATSVATLMHYGLDMQAPYGFFSLPKLFGISGGLLLSIGTLGLASLKLKADRGLADARVWGGEMAFVLLLFVVSTSGLALYFLRETSLLNELLALHLGAVLAFFLLMPFSKMVHGFFRLAALIRDEQCKA</sequence>
<evidence type="ECO:0000256" key="1">
    <source>
        <dbReference type="SAM" id="Phobius"/>
    </source>
</evidence>
<dbReference type="SUPFAM" id="SSF103501">
    <property type="entry name" value="Respiratory nitrate reductase 1 gamma chain"/>
    <property type="match status" value="1"/>
</dbReference>
<feature type="transmembrane region" description="Helical" evidence="1">
    <location>
        <begin position="318"/>
        <end position="338"/>
    </location>
</feature>
<gene>
    <name evidence="2" type="ORF">ADIMK_4115</name>
</gene>
<proteinExistence type="predicted"/>
<dbReference type="NCBIfam" id="TIGR02484">
    <property type="entry name" value="CitB"/>
    <property type="match status" value="1"/>
</dbReference>